<proteinExistence type="predicted"/>
<keyword evidence="1" id="KW-0472">Membrane</keyword>
<keyword evidence="1" id="KW-1133">Transmembrane helix</keyword>
<protein>
    <submittedName>
        <fullName evidence="2">Uncharacterized protein</fullName>
    </submittedName>
</protein>
<comment type="caution">
    <text evidence="2">The sequence shown here is derived from an EMBL/GenBank/DDBJ whole genome shotgun (WGS) entry which is preliminary data.</text>
</comment>
<dbReference type="Proteomes" id="UP000272503">
    <property type="component" value="Unassembled WGS sequence"/>
</dbReference>
<evidence type="ECO:0000313" key="2">
    <source>
        <dbReference type="EMBL" id="RLP73657.1"/>
    </source>
</evidence>
<dbReference type="EMBL" id="RCUX01000013">
    <property type="protein sequence ID" value="RLP73657.1"/>
    <property type="molecule type" value="Genomic_DNA"/>
</dbReference>
<accession>A0A3L7A0L6</accession>
<evidence type="ECO:0000256" key="1">
    <source>
        <dbReference type="SAM" id="Phobius"/>
    </source>
</evidence>
<organism evidence="2 3">
    <name type="scientific">Mycetocola tolaasinivorans</name>
    <dbReference type="NCBI Taxonomy" id="76635"/>
    <lineage>
        <taxon>Bacteria</taxon>
        <taxon>Bacillati</taxon>
        <taxon>Actinomycetota</taxon>
        <taxon>Actinomycetes</taxon>
        <taxon>Micrococcales</taxon>
        <taxon>Microbacteriaceae</taxon>
        <taxon>Mycetocola</taxon>
    </lineage>
</organism>
<name>A0A3L7A0L6_9MICO</name>
<evidence type="ECO:0000313" key="3">
    <source>
        <dbReference type="Proteomes" id="UP000272503"/>
    </source>
</evidence>
<keyword evidence="3" id="KW-1185">Reference proteome</keyword>
<reference evidence="2 3" key="1">
    <citation type="submission" date="2018-10" db="EMBL/GenBank/DDBJ databases">
        <authorList>
            <person name="Li J."/>
        </authorList>
    </citation>
    <scope>NUCLEOTIDE SEQUENCE [LARGE SCALE GENOMIC DNA]</scope>
    <source>
        <strain evidence="2 3">IF 016277</strain>
    </source>
</reference>
<sequence length="146" mass="15314">MSRRSVWWLLGLVIAVLVVLALLAFGGRWGQKALDTVGPDNVSKQYAVIIENWQSLSVTADNACLAQSAASGAGSPTLVESPALAYAATYRNVAARYNAAFADVFKAGLVGPPGYPREIPSYPEAVGASPDFCAVSSNLAMLRASH</sequence>
<dbReference type="RefSeq" id="WP_121649560.1">
    <property type="nucleotide sequence ID" value="NZ_RCUX01000013.1"/>
</dbReference>
<feature type="transmembrane region" description="Helical" evidence="1">
    <location>
        <begin position="6"/>
        <end position="25"/>
    </location>
</feature>
<gene>
    <name evidence="2" type="ORF">D9V32_14090</name>
</gene>
<dbReference type="AlphaFoldDB" id="A0A3L7A0L6"/>
<dbReference type="OrthoDB" id="9928828at2"/>
<keyword evidence="1" id="KW-0812">Transmembrane</keyword>